<protein>
    <submittedName>
        <fullName evidence="1">Uncharacterized protein</fullName>
    </submittedName>
</protein>
<organism evidence="1 2">
    <name type="scientific">Ficus carica</name>
    <name type="common">Common fig</name>
    <dbReference type="NCBI Taxonomy" id="3494"/>
    <lineage>
        <taxon>Eukaryota</taxon>
        <taxon>Viridiplantae</taxon>
        <taxon>Streptophyta</taxon>
        <taxon>Embryophyta</taxon>
        <taxon>Tracheophyta</taxon>
        <taxon>Spermatophyta</taxon>
        <taxon>Magnoliopsida</taxon>
        <taxon>eudicotyledons</taxon>
        <taxon>Gunneridae</taxon>
        <taxon>Pentapetalae</taxon>
        <taxon>rosids</taxon>
        <taxon>fabids</taxon>
        <taxon>Rosales</taxon>
        <taxon>Moraceae</taxon>
        <taxon>Ficeae</taxon>
        <taxon>Ficus</taxon>
    </lineage>
</organism>
<reference evidence="1" key="1">
    <citation type="submission" date="2023-07" db="EMBL/GenBank/DDBJ databases">
        <title>draft genome sequence of fig (Ficus carica).</title>
        <authorList>
            <person name="Takahashi T."/>
            <person name="Nishimura K."/>
        </authorList>
    </citation>
    <scope>NUCLEOTIDE SEQUENCE</scope>
</reference>
<evidence type="ECO:0000313" key="2">
    <source>
        <dbReference type="Proteomes" id="UP001187192"/>
    </source>
</evidence>
<name>A0AA88AJ48_FICCA</name>
<evidence type="ECO:0000313" key="1">
    <source>
        <dbReference type="EMBL" id="GMN47038.1"/>
    </source>
</evidence>
<gene>
    <name evidence="1" type="ORF">TIFTF001_016214</name>
</gene>
<sequence>MLTAFDNHDDIDFLHELSFVVSENFNHHNSSVGEEHVRSNLAKKTMAALMVETKTGVFEAIQGTSIIRFLLPVPDL</sequence>
<proteinExistence type="predicted"/>
<accession>A0AA88AJ48</accession>
<comment type="caution">
    <text evidence="1">The sequence shown here is derived from an EMBL/GenBank/DDBJ whole genome shotgun (WGS) entry which is preliminary data.</text>
</comment>
<dbReference type="Proteomes" id="UP001187192">
    <property type="component" value="Unassembled WGS sequence"/>
</dbReference>
<dbReference type="EMBL" id="BTGU01000024">
    <property type="protein sequence ID" value="GMN47038.1"/>
    <property type="molecule type" value="Genomic_DNA"/>
</dbReference>
<keyword evidence="2" id="KW-1185">Reference proteome</keyword>
<dbReference type="AlphaFoldDB" id="A0AA88AJ48"/>